<comment type="similarity">
    <text evidence="2">Belongs to the fimbrial protein family.</text>
</comment>
<dbReference type="PANTHER" id="PTHR33420:SF3">
    <property type="entry name" value="FIMBRIAL SUBUNIT ELFA"/>
    <property type="match status" value="1"/>
</dbReference>
<evidence type="ECO:0000256" key="1">
    <source>
        <dbReference type="ARBA" id="ARBA00004561"/>
    </source>
</evidence>
<dbReference type="InterPro" id="IPR039458">
    <property type="entry name" value="FimA-like"/>
</dbReference>
<dbReference type="Gene3D" id="2.60.40.1090">
    <property type="entry name" value="Fimbrial-type adhesion domain"/>
    <property type="match status" value="1"/>
</dbReference>
<dbReference type="Proteomes" id="UP000252458">
    <property type="component" value="Unassembled WGS sequence"/>
</dbReference>
<keyword evidence="3 5" id="KW-0732">Signal</keyword>
<feature type="chain" id="PRO_5016933190" evidence="5">
    <location>
        <begin position="25"/>
        <end position="183"/>
    </location>
</feature>
<accession>A0A365QHT3</accession>
<dbReference type="InterPro" id="IPR036937">
    <property type="entry name" value="Adhesion_dom_fimbrial_sf"/>
</dbReference>
<comment type="caution">
    <text evidence="6">The sequence shown here is derived from an EMBL/GenBank/DDBJ whole genome shotgun (WGS) entry which is preliminary data.</text>
</comment>
<gene>
    <name evidence="6" type="ORF">DPV79_37830</name>
</gene>
<organism evidence="6 7">
    <name type="scientific">Burkholderia reimsis</name>
    <dbReference type="NCBI Taxonomy" id="2234132"/>
    <lineage>
        <taxon>Bacteria</taxon>
        <taxon>Pseudomonadati</taxon>
        <taxon>Pseudomonadota</taxon>
        <taxon>Betaproteobacteria</taxon>
        <taxon>Burkholderiales</taxon>
        <taxon>Burkholderiaceae</taxon>
        <taxon>Burkholderia</taxon>
    </lineage>
</organism>
<evidence type="ECO:0000256" key="2">
    <source>
        <dbReference type="ARBA" id="ARBA00006671"/>
    </source>
</evidence>
<keyword evidence="7" id="KW-1185">Reference proteome</keyword>
<keyword evidence="4" id="KW-0281">Fimbrium</keyword>
<evidence type="ECO:0000256" key="4">
    <source>
        <dbReference type="ARBA" id="ARBA00023263"/>
    </source>
</evidence>
<dbReference type="RefSeq" id="WP_060048910.1">
    <property type="nucleotide sequence ID" value="NZ_QMFZ01000056.1"/>
</dbReference>
<evidence type="ECO:0000256" key="3">
    <source>
        <dbReference type="ARBA" id="ARBA00022729"/>
    </source>
</evidence>
<dbReference type="InterPro" id="IPR050263">
    <property type="entry name" value="Bact_Fimbrial_Adh_Pro"/>
</dbReference>
<dbReference type="GO" id="GO:0043709">
    <property type="term" value="P:cell adhesion involved in single-species biofilm formation"/>
    <property type="evidence" value="ECO:0007669"/>
    <property type="project" value="TreeGrafter"/>
</dbReference>
<dbReference type="Pfam" id="PF16970">
    <property type="entry name" value="FimA"/>
    <property type="match status" value="1"/>
</dbReference>
<reference evidence="6 7" key="1">
    <citation type="submission" date="2018-06" db="EMBL/GenBank/DDBJ databases">
        <title>Draft genome sequence of Burkholderia reimsis strain BE51 isolated from a French agricultural soil.</title>
        <authorList>
            <person name="Esmaeel Q."/>
        </authorList>
    </citation>
    <scope>NUCLEOTIDE SEQUENCE [LARGE SCALE GENOMIC DNA]</scope>
    <source>
        <strain evidence="6 7">BE51</strain>
    </source>
</reference>
<dbReference type="EMBL" id="QMFZ01000056">
    <property type="protein sequence ID" value="RBB32632.1"/>
    <property type="molecule type" value="Genomic_DNA"/>
</dbReference>
<sequence>MIKQLTLASAITAAMALAPLTAHAYDGTVTITGTLSGATCDVKINNGSNNGTVGLPGVSASTLSSKGATTGATNFTIALSNCTNATGKSVRTFFEAGPNVNTADGTLTNRAVSNAATNVSVQLLDIDGNALKAGDASQRNPSKTSVPIVNNSATMVYGAQYYAQGAATAGDVNTSVTYSIDYL</sequence>
<dbReference type="PANTHER" id="PTHR33420">
    <property type="entry name" value="FIMBRIAL SUBUNIT ELFA-RELATED"/>
    <property type="match status" value="1"/>
</dbReference>
<evidence type="ECO:0000313" key="7">
    <source>
        <dbReference type="Proteomes" id="UP000252458"/>
    </source>
</evidence>
<evidence type="ECO:0000313" key="6">
    <source>
        <dbReference type="EMBL" id="RBB32632.1"/>
    </source>
</evidence>
<evidence type="ECO:0000256" key="5">
    <source>
        <dbReference type="SAM" id="SignalP"/>
    </source>
</evidence>
<proteinExistence type="inferred from homology"/>
<dbReference type="SUPFAM" id="SSF49401">
    <property type="entry name" value="Bacterial adhesins"/>
    <property type="match status" value="1"/>
</dbReference>
<comment type="subcellular location">
    <subcellularLocation>
        <location evidence="1">Fimbrium</location>
    </subcellularLocation>
</comment>
<feature type="signal peptide" evidence="5">
    <location>
        <begin position="1"/>
        <end position="24"/>
    </location>
</feature>
<dbReference type="InterPro" id="IPR008966">
    <property type="entry name" value="Adhesion_dom_sf"/>
</dbReference>
<dbReference type="AlphaFoldDB" id="A0A365QHT3"/>
<name>A0A365QHT3_9BURK</name>
<dbReference type="GO" id="GO:0009289">
    <property type="term" value="C:pilus"/>
    <property type="evidence" value="ECO:0007669"/>
    <property type="project" value="UniProtKB-SubCell"/>
</dbReference>
<protein>
    <submittedName>
        <fullName evidence="6">Type 1 fimbrial protein</fullName>
    </submittedName>
</protein>